<evidence type="ECO:0000313" key="2">
    <source>
        <dbReference type="Proteomes" id="UP000274920"/>
    </source>
</evidence>
<dbReference type="RefSeq" id="WP_125129755.1">
    <property type="nucleotide sequence ID" value="NZ_RHJS01000002.1"/>
</dbReference>
<protein>
    <recommendedName>
        <fullName evidence="3">Class I SAM-dependent methyltransferase</fullName>
    </recommendedName>
</protein>
<keyword evidence="2" id="KW-1185">Reference proteome</keyword>
<evidence type="ECO:0000313" key="1">
    <source>
        <dbReference type="EMBL" id="RRK34664.1"/>
    </source>
</evidence>
<sequence>MKDVLKNFLNAYWLRPETALWRTLDVESMKGFEFAAPSLDLGCGDGTFSFIRGGGSIQG</sequence>
<accession>A0A426DPK6</accession>
<dbReference type="EMBL" id="RHJS01000002">
    <property type="protein sequence ID" value="RRK34664.1"/>
    <property type="molecule type" value="Genomic_DNA"/>
</dbReference>
<evidence type="ECO:0008006" key="3">
    <source>
        <dbReference type="Google" id="ProtNLM"/>
    </source>
</evidence>
<reference evidence="1" key="1">
    <citation type="submission" date="2018-10" db="EMBL/GenBank/DDBJ databases">
        <title>Schaedlerella arabinophila gen. nov. sp. nov., isolated from the mouse intestinal tract and comparative analysis with the genome of the closely related altered Schaedler flora strain ASF502.</title>
        <authorList>
            <person name="Miyake S."/>
            <person name="Soh M."/>
            <person name="Seedorf H."/>
        </authorList>
    </citation>
    <scope>NUCLEOTIDE SEQUENCE [LARGE SCALE GENOMIC DNA]</scope>
    <source>
        <strain evidence="1">DSM 106076</strain>
    </source>
</reference>
<organism evidence="1 2">
    <name type="scientific">Schaedlerella arabinosiphila</name>
    <dbReference type="NCBI Taxonomy" id="2044587"/>
    <lineage>
        <taxon>Bacteria</taxon>
        <taxon>Bacillati</taxon>
        <taxon>Bacillota</taxon>
        <taxon>Clostridia</taxon>
        <taxon>Lachnospirales</taxon>
        <taxon>Lachnospiraceae</taxon>
        <taxon>Schaedlerella</taxon>
    </lineage>
</organism>
<name>A0A426DPK6_9FIRM</name>
<comment type="caution">
    <text evidence="1">The sequence shown here is derived from an EMBL/GenBank/DDBJ whole genome shotgun (WGS) entry which is preliminary data.</text>
</comment>
<gene>
    <name evidence="1" type="ORF">EBB54_27485</name>
</gene>
<dbReference type="AlphaFoldDB" id="A0A426DPK6"/>
<dbReference type="Proteomes" id="UP000274920">
    <property type="component" value="Unassembled WGS sequence"/>
</dbReference>
<proteinExistence type="predicted"/>